<dbReference type="InterPro" id="IPR037445">
    <property type="entry name" value="MAGE"/>
</dbReference>
<name>G3HXG7_CRIGR</name>
<dbReference type="InterPro" id="IPR041898">
    <property type="entry name" value="MAGE_WH1"/>
</dbReference>
<feature type="compositionally biased region" description="Polar residues" evidence="1">
    <location>
        <begin position="77"/>
        <end position="92"/>
    </location>
</feature>
<evidence type="ECO:0000259" key="2">
    <source>
        <dbReference type="PROSITE" id="PS50838"/>
    </source>
</evidence>
<dbReference type="Proteomes" id="UP000001075">
    <property type="component" value="Unassembled WGS sequence"/>
</dbReference>
<dbReference type="PROSITE" id="PS50838">
    <property type="entry name" value="MAGE"/>
    <property type="match status" value="1"/>
</dbReference>
<evidence type="ECO:0000313" key="4">
    <source>
        <dbReference type="Proteomes" id="UP000001075"/>
    </source>
</evidence>
<dbReference type="Gene3D" id="1.10.10.1200">
    <property type="entry name" value="MAGE homology domain, winged helix WH1 motif"/>
    <property type="match status" value="1"/>
</dbReference>
<feature type="compositionally biased region" description="Basic and acidic residues" evidence="1">
    <location>
        <begin position="1"/>
        <end position="23"/>
    </location>
</feature>
<reference evidence="4" key="1">
    <citation type="journal article" date="2011" name="Nat. Biotechnol.">
        <title>The genomic sequence of the Chinese hamster ovary (CHO)-K1 cell line.</title>
        <authorList>
            <person name="Xu X."/>
            <person name="Nagarajan H."/>
            <person name="Lewis N.E."/>
            <person name="Pan S."/>
            <person name="Cai Z."/>
            <person name="Liu X."/>
            <person name="Chen W."/>
            <person name="Xie M."/>
            <person name="Wang W."/>
            <person name="Hammond S."/>
            <person name="Andersen M.R."/>
            <person name="Neff N."/>
            <person name="Passarelli B."/>
            <person name="Koh W."/>
            <person name="Fan H.C."/>
            <person name="Wang J."/>
            <person name="Gui Y."/>
            <person name="Lee K.H."/>
            <person name="Betenbaugh M.J."/>
            <person name="Quake S.R."/>
            <person name="Famili I."/>
            <person name="Palsson B.O."/>
            <person name="Wang J."/>
        </authorList>
    </citation>
    <scope>NUCLEOTIDE SEQUENCE [LARGE SCALE GENOMIC DNA]</scope>
    <source>
        <strain evidence="4">CHO K1 cell line</strain>
    </source>
</reference>
<dbReference type="GO" id="GO:0000122">
    <property type="term" value="P:negative regulation of transcription by RNA polymerase II"/>
    <property type="evidence" value="ECO:0007669"/>
    <property type="project" value="TreeGrafter"/>
</dbReference>
<organism evidence="3 4">
    <name type="scientific">Cricetulus griseus</name>
    <name type="common">Chinese hamster</name>
    <name type="synonym">Cricetulus barabensis griseus</name>
    <dbReference type="NCBI Taxonomy" id="10029"/>
    <lineage>
        <taxon>Eukaryota</taxon>
        <taxon>Metazoa</taxon>
        <taxon>Chordata</taxon>
        <taxon>Craniata</taxon>
        <taxon>Vertebrata</taxon>
        <taxon>Euteleostomi</taxon>
        <taxon>Mammalia</taxon>
        <taxon>Eutheria</taxon>
        <taxon>Euarchontoglires</taxon>
        <taxon>Glires</taxon>
        <taxon>Rodentia</taxon>
        <taxon>Myomorpha</taxon>
        <taxon>Muroidea</taxon>
        <taxon>Cricetidae</taxon>
        <taxon>Cricetinae</taxon>
        <taxon>Cricetulus</taxon>
    </lineage>
</organism>
<feature type="compositionally biased region" description="Polar residues" evidence="1">
    <location>
        <begin position="37"/>
        <end position="66"/>
    </location>
</feature>
<proteinExistence type="predicted"/>
<dbReference type="InParanoid" id="G3HXG7"/>
<dbReference type="InterPro" id="IPR002190">
    <property type="entry name" value="MHD_dom"/>
</dbReference>
<dbReference type="GO" id="GO:0005634">
    <property type="term" value="C:nucleus"/>
    <property type="evidence" value="ECO:0007669"/>
    <property type="project" value="TreeGrafter"/>
</dbReference>
<dbReference type="InterPro" id="IPR021072">
    <property type="entry name" value="MAGE_N"/>
</dbReference>
<accession>G3HXG7</accession>
<dbReference type="AlphaFoldDB" id="G3HXG7"/>
<protein>
    <submittedName>
        <fullName evidence="3">Melanoma-associated antigen B4</fullName>
    </submittedName>
</protein>
<dbReference type="Pfam" id="PF12440">
    <property type="entry name" value="MAGE_N"/>
    <property type="match status" value="1"/>
</dbReference>
<dbReference type="STRING" id="10029.G3HXG7"/>
<feature type="domain" description="MAGE" evidence="2">
    <location>
        <begin position="90"/>
        <end position="136"/>
    </location>
</feature>
<dbReference type="PANTHER" id="PTHR11736">
    <property type="entry name" value="MELANOMA-ASSOCIATED ANTIGEN MAGE ANTIGEN"/>
    <property type="match status" value="1"/>
</dbReference>
<evidence type="ECO:0000313" key="3">
    <source>
        <dbReference type="EMBL" id="EGW03860.1"/>
    </source>
</evidence>
<sequence>MPGDRRVKPVLKDAQAKAAEKGESPACFDQASGDAKPSTSTAGFLQQLQSSAHSTTASKGMVQRSSDGGDHGQGDGNETSSRVLLSTDGSSGKTGMLLEYMLCKYKVQQPIRKAEMLKVINKRFKEYFPDILKKVL</sequence>
<feature type="region of interest" description="Disordered" evidence="1">
    <location>
        <begin position="1"/>
        <end position="92"/>
    </location>
</feature>
<dbReference type="EMBL" id="JH000870">
    <property type="protein sequence ID" value="EGW03860.1"/>
    <property type="molecule type" value="Genomic_DNA"/>
</dbReference>
<dbReference type="PANTHER" id="PTHR11736:SF164">
    <property type="entry name" value="MELANOMA-ASSOCIATED ANTIGEN B1"/>
    <property type="match status" value="1"/>
</dbReference>
<evidence type="ECO:0000256" key="1">
    <source>
        <dbReference type="SAM" id="MobiDB-lite"/>
    </source>
</evidence>
<gene>
    <name evidence="3" type="ORF">I79_015690</name>
</gene>